<keyword evidence="3" id="KW-1185">Reference proteome</keyword>
<evidence type="ECO:0000256" key="1">
    <source>
        <dbReference type="ARBA" id="ARBA00011601"/>
    </source>
</evidence>
<name>A0ABR0NNV9_GOSAR</name>
<proteinExistence type="predicted"/>
<sequence length="159" mass="17077">MPFSLAFFTGWQSVMRMSANLQDLFLYEAFLYYNHLLLVVSGHVGLVAMYGAGCWASSKGPFGAPFTVGCCVSDAGEHLMKRFAARECCVSSYCPASACMKVLRSIAQDSNQADTDKSAGILIVPGNPLKLKAIEIASAYSSLSFGIGYFGSGMERPKV</sequence>
<dbReference type="Proteomes" id="UP001358586">
    <property type="component" value="Chromosome 9"/>
</dbReference>
<evidence type="ECO:0000313" key="3">
    <source>
        <dbReference type="Proteomes" id="UP001358586"/>
    </source>
</evidence>
<dbReference type="SUPFAM" id="SSF56235">
    <property type="entry name" value="N-terminal nucleophile aminohydrolases (Ntn hydrolases)"/>
    <property type="match status" value="1"/>
</dbReference>
<dbReference type="PANTHER" id="PTHR10188:SF8">
    <property type="entry name" value="THREONINE ASPARTASE 1"/>
    <property type="match status" value="1"/>
</dbReference>
<comment type="subunit">
    <text evidence="1">Heterotetramer of two alpha and two beta chains arranged as a dimer of alpha/beta heterodimers.</text>
</comment>
<accession>A0ABR0NNV9</accession>
<organism evidence="2 3">
    <name type="scientific">Gossypium arboreum</name>
    <name type="common">Tree cotton</name>
    <name type="synonym">Gossypium nanking</name>
    <dbReference type="NCBI Taxonomy" id="29729"/>
    <lineage>
        <taxon>Eukaryota</taxon>
        <taxon>Viridiplantae</taxon>
        <taxon>Streptophyta</taxon>
        <taxon>Embryophyta</taxon>
        <taxon>Tracheophyta</taxon>
        <taxon>Spermatophyta</taxon>
        <taxon>Magnoliopsida</taxon>
        <taxon>eudicotyledons</taxon>
        <taxon>Gunneridae</taxon>
        <taxon>Pentapetalae</taxon>
        <taxon>rosids</taxon>
        <taxon>malvids</taxon>
        <taxon>Malvales</taxon>
        <taxon>Malvaceae</taxon>
        <taxon>Malvoideae</taxon>
        <taxon>Gossypium</taxon>
    </lineage>
</organism>
<protein>
    <submittedName>
        <fullName evidence="2">Uncharacterized protein</fullName>
    </submittedName>
</protein>
<dbReference type="PANTHER" id="PTHR10188">
    <property type="entry name" value="L-ASPARAGINASE"/>
    <property type="match status" value="1"/>
</dbReference>
<dbReference type="EMBL" id="JARKNE010000009">
    <property type="protein sequence ID" value="KAK5803035.1"/>
    <property type="molecule type" value="Genomic_DNA"/>
</dbReference>
<dbReference type="Gene3D" id="3.60.20.30">
    <property type="entry name" value="(Glycosyl)asparaginase"/>
    <property type="match status" value="1"/>
</dbReference>
<evidence type="ECO:0000313" key="2">
    <source>
        <dbReference type="EMBL" id="KAK5803035.1"/>
    </source>
</evidence>
<gene>
    <name evidence="2" type="ORF">PVK06_030675</name>
</gene>
<dbReference type="InterPro" id="IPR029055">
    <property type="entry name" value="Ntn_hydrolases_N"/>
</dbReference>
<reference evidence="2 3" key="1">
    <citation type="submission" date="2023-03" db="EMBL/GenBank/DDBJ databases">
        <title>WGS of Gossypium arboreum.</title>
        <authorList>
            <person name="Yu D."/>
        </authorList>
    </citation>
    <scope>NUCLEOTIDE SEQUENCE [LARGE SCALE GENOMIC DNA]</scope>
    <source>
        <tissue evidence="2">Leaf</tissue>
    </source>
</reference>
<comment type="caution">
    <text evidence="2">The sequence shown here is derived from an EMBL/GenBank/DDBJ whole genome shotgun (WGS) entry which is preliminary data.</text>
</comment>
<dbReference type="InterPro" id="IPR000246">
    <property type="entry name" value="Peptidase_T2"/>
</dbReference>